<gene>
    <name evidence="2" type="ORF">GCM10010357_57280</name>
</gene>
<dbReference type="RefSeq" id="WP_344030548.1">
    <property type="nucleotide sequence ID" value="NZ_BAAABX010000061.1"/>
</dbReference>
<protein>
    <recommendedName>
        <fullName evidence="4">SUKH-3 domain containing protein</fullName>
    </recommendedName>
</protein>
<keyword evidence="3" id="KW-1185">Reference proteome</keyword>
<accession>A0ABN0Z196</accession>
<reference evidence="2 3" key="1">
    <citation type="journal article" date="2019" name="Int. J. Syst. Evol. Microbiol.">
        <title>The Global Catalogue of Microorganisms (GCM) 10K type strain sequencing project: providing services to taxonomists for standard genome sequencing and annotation.</title>
        <authorList>
            <consortium name="The Broad Institute Genomics Platform"/>
            <consortium name="The Broad Institute Genome Sequencing Center for Infectious Disease"/>
            <person name="Wu L."/>
            <person name="Ma J."/>
        </authorList>
    </citation>
    <scope>NUCLEOTIDE SEQUENCE [LARGE SCALE GENOMIC DNA]</scope>
    <source>
        <strain evidence="2 3">JCM 4788</strain>
    </source>
</reference>
<evidence type="ECO:0000313" key="2">
    <source>
        <dbReference type="EMBL" id="GAA0428188.1"/>
    </source>
</evidence>
<sequence length="316" mass="33377">MSTIGTDALRTAGWRPGRDAGDDALPGMLTAVSTVSPHGGQAWELFPAAERALREFHGLTIAPVTPGTDVAATGCAIDPRAARFAPRTAGSFARAIGQRLFPFGRTEADTLLFLDEKGRLFAVDHGGWWLLGESAEAGLTALLEGRAPRRIAPRSHHWQLARLPAEDELTDLVRTAMVPVYVLHRHGLVTARAARFRIIGLRGHGPVRLDEAFPLAPGSLDDSAVLLLKGVRQALDPIPLASAETSIELCNAAVGKSPRAGIGCSISTGRQGDQGIGIRLTADTKTVLESGAELADATAELEAYASRRVVRAAPVS</sequence>
<proteinExistence type="predicted"/>
<dbReference type="InterPro" id="IPR025850">
    <property type="entry name" value="SUKH-3"/>
</dbReference>
<feature type="region of interest" description="Disordered" evidence="1">
    <location>
        <begin position="1"/>
        <end position="20"/>
    </location>
</feature>
<dbReference type="Proteomes" id="UP001500879">
    <property type="component" value="Unassembled WGS sequence"/>
</dbReference>
<name>A0ABN0Z196_9ACTN</name>
<evidence type="ECO:0000256" key="1">
    <source>
        <dbReference type="SAM" id="MobiDB-lite"/>
    </source>
</evidence>
<evidence type="ECO:0008006" key="4">
    <source>
        <dbReference type="Google" id="ProtNLM"/>
    </source>
</evidence>
<dbReference type="Pfam" id="PF14433">
    <property type="entry name" value="SUKH-3"/>
    <property type="match status" value="1"/>
</dbReference>
<dbReference type="EMBL" id="BAAABX010000061">
    <property type="protein sequence ID" value="GAA0428188.1"/>
    <property type="molecule type" value="Genomic_DNA"/>
</dbReference>
<evidence type="ECO:0000313" key="3">
    <source>
        <dbReference type="Proteomes" id="UP001500879"/>
    </source>
</evidence>
<comment type="caution">
    <text evidence="2">The sequence shown here is derived from an EMBL/GenBank/DDBJ whole genome shotgun (WGS) entry which is preliminary data.</text>
</comment>
<organism evidence="2 3">
    <name type="scientific">Streptomyces luteireticuli</name>
    <dbReference type="NCBI Taxonomy" id="173858"/>
    <lineage>
        <taxon>Bacteria</taxon>
        <taxon>Bacillati</taxon>
        <taxon>Actinomycetota</taxon>
        <taxon>Actinomycetes</taxon>
        <taxon>Kitasatosporales</taxon>
        <taxon>Streptomycetaceae</taxon>
        <taxon>Streptomyces</taxon>
    </lineage>
</organism>